<gene>
    <name evidence="3" type="ORF">SAMEA4412673_03124</name>
</gene>
<keyword evidence="1" id="KW-0812">Transmembrane</keyword>
<dbReference type="SUPFAM" id="SSF49785">
    <property type="entry name" value="Galactose-binding domain-like"/>
    <property type="match status" value="1"/>
</dbReference>
<accession>A0AAJ4XFE1</accession>
<keyword evidence="1" id="KW-1133">Transmembrane helix</keyword>
<evidence type="ECO:0000313" key="4">
    <source>
        <dbReference type="Proteomes" id="UP000215355"/>
    </source>
</evidence>
<evidence type="ECO:0000259" key="2">
    <source>
        <dbReference type="PROSITE" id="PS50022"/>
    </source>
</evidence>
<reference evidence="3 4" key="1">
    <citation type="submission" date="2017-06" db="EMBL/GenBank/DDBJ databases">
        <authorList>
            <consortium name="Pathogen Informatics"/>
        </authorList>
    </citation>
    <scope>NUCLEOTIDE SEQUENCE [LARGE SCALE GENOMIC DNA]</scope>
    <source>
        <strain evidence="3 4">NCTC12149</strain>
    </source>
</reference>
<dbReference type="InterPro" id="IPR000421">
    <property type="entry name" value="FA58C"/>
</dbReference>
<dbReference type="Pfam" id="PF00754">
    <property type="entry name" value="F5_F8_type_C"/>
    <property type="match status" value="1"/>
</dbReference>
<dbReference type="EMBL" id="LT906468">
    <property type="protein sequence ID" value="SNV54747.1"/>
    <property type="molecule type" value="Genomic_DNA"/>
</dbReference>
<dbReference type="RefSeq" id="WP_093098428.1">
    <property type="nucleotide sequence ID" value="NZ_FNGK01000002.1"/>
</dbReference>
<keyword evidence="1" id="KW-0472">Membrane</keyword>
<dbReference type="Pfam" id="PF08522">
    <property type="entry name" value="BT_3987-like_N"/>
    <property type="match status" value="1"/>
</dbReference>
<feature type="domain" description="F5/8 type C" evidence="2">
    <location>
        <begin position="362"/>
        <end position="516"/>
    </location>
</feature>
<evidence type="ECO:0000313" key="3">
    <source>
        <dbReference type="EMBL" id="SNV54747.1"/>
    </source>
</evidence>
<dbReference type="Gene3D" id="2.60.120.260">
    <property type="entry name" value="Galactose-binding domain-like"/>
    <property type="match status" value="1"/>
</dbReference>
<dbReference type="AlphaFoldDB" id="A0AAJ4XFE1"/>
<dbReference type="InterPro" id="IPR008979">
    <property type="entry name" value="Galactose-bd-like_sf"/>
</dbReference>
<dbReference type="InterPro" id="IPR013728">
    <property type="entry name" value="BT_3987-like_N"/>
</dbReference>
<dbReference type="Proteomes" id="UP000215355">
    <property type="component" value="Chromosome 1"/>
</dbReference>
<sequence>MSESGQGIQRINIMNRLINILFRYGLSALLVLIVFSSFLGCKKDKLDLYQEVANEFSNYLSTTIGSGTAMKLGDSAVNNRTLSAPGLPVLLQKEATQEVVVQGTIDPSLVAVYDSLNHTKSPVFKEGAFELSNKGVIHIESGLSTSTDSLKLHLKNASLLEHNTIYLVPIKLKVVSGQAQLKSKYMFVKMKVSITPSLIQMDVYKPESGLNTNFIRGYYVINGYHSVTKINNQENGIKVFKFSARINHPLDIAVQGGIRLNNTDSVKTWVEGIKKNTYNRIPESAIKIIKPTVNFPKGDSVSVDSFAFSIDYQQLKQSDKNYIGIIELENTSNNNFVEPMTELGANYALIEINIQEYNTENIAYPLPALQGNKMDRSLWKATAEVNDNNKDFPVTNLFDGKIATIWKAAGSTPKDITIDMGKTETLKGFIFSPSYLGSYDIYYNFSKVEAYSSNDGKTWKKEGIFIAGDIDNRSTADRPDRKNLKFINPVTAKFSKFNIIESSFGLPYISEIEGIN</sequence>
<dbReference type="Gene3D" id="2.60.40.1740">
    <property type="entry name" value="hypothetical protein (bacova_03559)"/>
    <property type="match status" value="1"/>
</dbReference>
<proteinExistence type="predicted"/>
<organism evidence="3 4">
    <name type="scientific">Sphingobacterium mizutaii</name>
    <dbReference type="NCBI Taxonomy" id="1010"/>
    <lineage>
        <taxon>Bacteria</taxon>
        <taxon>Pseudomonadati</taxon>
        <taxon>Bacteroidota</taxon>
        <taxon>Sphingobacteriia</taxon>
        <taxon>Sphingobacteriales</taxon>
        <taxon>Sphingobacteriaceae</taxon>
        <taxon>Sphingobacterium</taxon>
    </lineage>
</organism>
<name>A0AAJ4XFE1_9SPHI</name>
<protein>
    <submittedName>
        <fullName evidence="3">Domain of uncharacterized function (DUF1735)</fullName>
    </submittedName>
</protein>
<dbReference type="PROSITE" id="PS50022">
    <property type="entry name" value="FA58C_3"/>
    <property type="match status" value="1"/>
</dbReference>
<dbReference type="KEGG" id="smiz:4412673_03124"/>
<evidence type="ECO:0000256" key="1">
    <source>
        <dbReference type="SAM" id="Phobius"/>
    </source>
</evidence>
<feature type="transmembrane region" description="Helical" evidence="1">
    <location>
        <begin position="21"/>
        <end position="40"/>
    </location>
</feature>